<dbReference type="PANTHER" id="PTHR19303:SF74">
    <property type="entry name" value="POGO TRANSPOSABLE ELEMENT WITH KRAB DOMAIN"/>
    <property type="match status" value="1"/>
</dbReference>
<protein>
    <submittedName>
        <fullName evidence="3">DDE superfamily endonuclease</fullName>
    </submittedName>
</protein>
<evidence type="ECO:0000313" key="4">
    <source>
        <dbReference type="Proteomes" id="UP001458880"/>
    </source>
</evidence>
<feature type="region of interest" description="Disordered" evidence="1">
    <location>
        <begin position="242"/>
        <end position="292"/>
    </location>
</feature>
<keyword evidence="3" id="KW-0540">Nuclease</keyword>
<feature type="compositionally biased region" description="Basic and acidic residues" evidence="1">
    <location>
        <begin position="372"/>
        <end position="384"/>
    </location>
</feature>
<feature type="compositionally biased region" description="Low complexity" evidence="1">
    <location>
        <begin position="385"/>
        <end position="397"/>
    </location>
</feature>
<feature type="compositionally biased region" description="Basic residues" evidence="1">
    <location>
        <begin position="357"/>
        <end position="368"/>
    </location>
</feature>
<dbReference type="InterPro" id="IPR050863">
    <property type="entry name" value="CenT-Element_Derived"/>
</dbReference>
<evidence type="ECO:0000256" key="1">
    <source>
        <dbReference type="SAM" id="MobiDB-lite"/>
    </source>
</evidence>
<accession>A0AAW1LWV3</accession>
<evidence type="ECO:0000313" key="3">
    <source>
        <dbReference type="EMBL" id="KAK9739712.1"/>
    </source>
</evidence>
<feature type="domain" description="DDE-1" evidence="2">
    <location>
        <begin position="54"/>
        <end position="188"/>
    </location>
</feature>
<sequence length="397" mass="44225">MLTAEYDKHPYPSDRVFNVDETELTVVQTKIPHVIGLKGKRQVGAITSAERGSLVTVICCMSAGGTFVPPMMIFPRKNMTDTLMRGAPPASLGRCHRSGWIQTDLFTEWFQHFLQTTRPSEESPVLLILDEHNTDTRNPQIIDLARKNHVTIVSIPPHTSHKTQPLDKTFMGPLKTYYSEFVRQFLRHNTRPVGPYDIAELFGKAYLQCQTGLIAATGFKVTGIYPCDRTVFKDVDFLPSESSSQTEAIPSPDVNIQSPPSTRLQFSDHSSCASTPAAQNDRDAGIPHNPFRLSDVDLQEAGPSNQPTTYVSARHIMPVPAPERKTSNRGRKPSSAAVITSSPYKMELEKTLNNAKKLPRKGKSKTRQLKPCNRELEFKEKSDSDSISSGESVMEKL</sequence>
<gene>
    <name evidence="3" type="ORF">QE152_g8753</name>
</gene>
<dbReference type="InterPro" id="IPR004875">
    <property type="entry name" value="DDE_SF_endonuclease_dom"/>
</dbReference>
<evidence type="ECO:0000259" key="2">
    <source>
        <dbReference type="Pfam" id="PF03184"/>
    </source>
</evidence>
<comment type="caution">
    <text evidence="3">The sequence shown here is derived from an EMBL/GenBank/DDBJ whole genome shotgun (WGS) entry which is preliminary data.</text>
</comment>
<name>A0AAW1LWV3_POPJA</name>
<dbReference type="GO" id="GO:0004519">
    <property type="term" value="F:endonuclease activity"/>
    <property type="evidence" value="ECO:0007669"/>
    <property type="project" value="UniProtKB-KW"/>
</dbReference>
<feature type="compositionally biased region" description="Polar residues" evidence="1">
    <location>
        <begin position="242"/>
        <end position="278"/>
    </location>
</feature>
<dbReference type="Proteomes" id="UP001458880">
    <property type="component" value="Unassembled WGS sequence"/>
</dbReference>
<keyword evidence="4" id="KW-1185">Reference proteome</keyword>
<dbReference type="EMBL" id="JASPKY010000071">
    <property type="protein sequence ID" value="KAK9739712.1"/>
    <property type="molecule type" value="Genomic_DNA"/>
</dbReference>
<dbReference type="Pfam" id="PF03184">
    <property type="entry name" value="DDE_1"/>
    <property type="match status" value="1"/>
</dbReference>
<feature type="region of interest" description="Disordered" evidence="1">
    <location>
        <begin position="320"/>
        <end position="397"/>
    </location>
</feature>
<organism evidence="3 4">
    <name type="scientific">Popillia japonica</name>
    <name type="common">Japanese beetle</name>
    <dbReference type="NCBI Taxonomy" id="7064"/>
    <lineage>
        <taxon>Eukaryota</taxon>
        <taxon>Metazoa</taxon>
        <taxon>Ecdysozoa</taxon>
        <taxon>Arthropoda</taxon>
        <taxon>Hexapoda</taxon>
        <taxon>Insecta</taxon>
        <taxon>Pterygota</taxon>
        <taxon>Neoptera</taxon>
        <taxon>Endopterygota</taxon>
        <taxon>Coleoptera</taxon>
        <taxon>Polyphaga</taxon>
        <taxon>Scarabaeiformia</taxon>
        <taxon>Scarabaeidae</taxon>
        <taxon>Rutelinae</taxon>
        <taxon>Popillia</taxon>
    </lineage>
</organism>
<dbReference type="AlphaFoldDB" id="A0AAW1LWV3"/>
<keyword evidence="3" id="KW-0255">Endonuclease</keyword>
<keyword evidence="3" id="KW-0378">Hydrolase</keyword>
<dbReference type="GO" id="GO:0005634">
    <property type="term" value="C:nucleus"/>
    <property type="evidence" value="ECO:0007669"/>
    <property type="project" value="TreeGrafter"/>
</dbReference>
<dbReference type="GO" id="GO:0003677">
    <property type="term" value="F:DNA binding"/>
    <property type="evidence" value="ECO:0007669"/>
    <property type="project" value="TreeGrafter"/>
</dbReference>
<reference evidence="3 4" key="1">
    <citation type="journal article" date="2024" name="BMC Genomics">
        <title>De novo assembly and annotation of Popillia japonica's genome with initial clues to its potential as an invasive pest.</title>
        <authorList>
            <person name="Cucini C."/>
            <person name="Boschi S."/>
            <person name="Funari R."/>
            <person name="Cardaioli E."/>
            <person name="Iannotti N."/>
            <person name="Marturano G."/>
            <person name="Paoli F."/>
            <person name="Bruttini M."/>
            <person name="Carapelli A."/>
            <person name="Frati F."/>
            <person name="Nardi F."/>
        </authorList>
    </citation>
    <scope>NUCLEOTIDE SEQUENCE [LARGE SCALE GENOMIC DNA]</scope>
    <source>
        <strain evidence="3">DMR45628</strain>
    </source>
</reference>
<dbReference type="PANTHER" id="PTHR19303">
    <property type="entry name" value="TRANSPOSON"/>
    <property type="match status" value="1"/>
</dbReference>
<proteinExistence type="predicted"/>